<dbReference type="AlphaFoldDB" id="A0AAJ5WQN0"/>
<proteinExistence type="predicted"/>
<dbReference type="EMBL" id="CP119311">
    <property type="protein sequence ID" value="WEK33928.1"/>
    <property type="molecule type" value="Genomic_DNA"/>
</dbReference>
<organism evidence="3 4">
    <name type="scientific">Candidatus Pseudobacter hemicellulosilyticus</name>
    <dbReference type="NCBI Taxonomy" id="3121375"/>
    <lineage>
        <taxon>Bacteria</taxon>
        <taxon>Pseudomonadati</taxon>
        <taxon>Bacteroidota</taxon>
        <taxon>Chitinophagia</taxon>
        <taxon>Chitinophagales</taxon>
        <taxon>Chitinophagaceae</taxon>
        <taxon>Pseudobacter</taxon>
    </lineage>
</organism>
<name>A0AAJ5WQN0_9BACT</name>
<protein>
    <submittedName>
        <fullName evidence="3">Helix-turn-helix domain-containing protein</fullName>
    </submittedName>
</protein>
<evidence type="ECO:0000259" key="2">
    <source>
        <dbReference type="Pfam" id="PF13443"/>
    </source>
</evidence>
<dbReference type="CDD" id="cd00093">
    <property type="entry name" value="HTH_XRE"/>
    <property type="match status" value="1"/>
</dbReference>
<feature type="region of interest" description="Disordered" evidence="1">
    <location>
        <begin position="114"/>
        <end position="134"/>
    </location>
</feature>
<dbReference type="Proteomes" id="UP001220610">
    <property type="component" value="Chromosome"/>
</dbReference>
<sequence length="134" mass="15470">MTKKDPFLQRFQQIRKDRGVTVSQLAKQLGINEDKMYKWKNSVPTNYAERSLVEAWMDAEDWRNFKGDLPRTVDEAPVATDNKTKLRNEIIVLKNKIKDLKHVADKLSELAENVISEEDDQNSAPQNADKPQNS</sequence>
<gene>
    <name evidence="3" type="ORF">P0Y53_15675</name>
</gene>
<evidence type="ECO:0000256" key="1">
    <source>
        <dbReference type="SAM" id="MobiDB-lite"/>
    </source>
</evidence>
<accession>A0AAJ5WQN0</accession>
<evidence type="ECO:0000313" key="4">
    <source>
        <dbReference type="Proteomes" id="UP001220610"/>
    </source>
</evidence>
<reference evidence="3" key="1">
    <citation type="submission" date="2023-03" db="EMBL/GenBank/DDBJ databases">
        <title>Andean soil-derived lignocellulolytic bacterial consortium as a source of novel taxa and putative plastic-active enzymes.</title>
        <authorList>
            <person name="Diaz-Garcia L."/>
            <person name="Chuvochina M."/>
            <person name="Feuerriegel G."/>
            <person name="Bunk B."/>
            <person name="Sproer C."/>
            <person name="Streit W.R."/>
            <person name="Rodriguez L.M."/>
            <person name="Overmann J."/>
            <person name="Jimenez D.J."/>
        </authorList>
    </citation>
    <scope>NUCLEOTIDE SEQUENCE</scope>
    <source>
        <strain evidence="3">MAG 7</strain>
    </source>
</reference>
<dbReference type="Pfam" id="PF13443">
    <property type="entry name" value="HTH_26"/>
    <property type="match status" value="1"/>
</dbReference>
<feature type="compositionally biased region" description="Polar residues" evidence="1">
    <location>
        <begin position="122"/>
        <end position="134"/>
    </location>
</feature>
<dbReference type="InterPro" id="IPR001387">
    <property type="entry name" value="Cro/C1-type_HTH"/>
</dbReference>
<feature type="domain" description="HTH cro/C1-type" evidence="2">
    <location>
        <begin position="11"/>
        <end position="43"/>
    </location>
</feature>
<evidence type="ECO:0000313" key="3">
    <source>
        <dbReference type="EMBL" id="WEK33928.1"/>
    </source>
</evidence>